<dbReference type="STRING" id="1379870.SD10_22000"/>
<dbReference type="OrthoDB" id="921283at2"/>
<gene>
    <name evidence="2" type="ORF">SD10_22000</name>
</gene>
<proteinExistence type="predicted"/>
<dbReference type="PROSITE" id="PS51257">
    <property type="entry name" value="PROKAR_LIPOPROTEIN"/>
    <property type="match status" value="1"/>
</dbReference>
<dbReference type="AlphaFoldDB" id="A0A0E3V8X5"/>
<dbReference type="Proteomes" id="UP000033054">
    <property type="component" value="Chromosome"/>
</dbReference>
<protein>
    <recommendedName>
        <fullName evidence="4">DUF4249 domain-containing protein</fullName>
    </recommendedName>
</protein>
<dbReference type="HOGENOM" id="CLU_056928_0_0_10"/>
<dbReference type="PATRIC" id="fig|1379870.5.peg.4761"/>
<keyword evidence="3" id="KW-1185">Reference proteome</keyword>
<dbReference type="Pfam" id="PF14054">
    <property type="entry name" value="DUF4249"/>
    <property type="match status" value="1"/>
</dbReference>
<dbReference type="EMBL" id="CP010429">
    <property type="protein sequence ID" value="AKD57167.1"/>
    <property type="molecule type" value="Genomic_DNA"/>
</dbReference>
<sequence length="423" mass="47193">MRSTTWQMSLGCLLCLLLLACVDPEELIYRGTVDVIVVDGTITNLAEPQLIKLNRSRADPLTGRFGVLPITKANVHVVVDSAQIISATEIADGTYQLPSDFRGQVGHAYQLRITLSDGKQLVSTQQVMPTVPPIDNLSIRFNATAFAPGQYPNGFRAGYNCFITTKDPVDQHNYYRWDWKLWEKQHWCRSCYQGYYVDSVQQNYVQNGVLISVRSAVEDCVGFPRDFGQTERDLWFEYTCRTPCWDISQNYSLTLFDDQLTNGGAVNGRQVAVVPFLTRQPALLEMRQVAITASAYWFYDLLQQQTQKTGGLADTPPTAIVGNVTNRANVREAVVGFFTASAVATTRRFLDKNDATVLSFGAYDELGKIIEANDELFYVQTRRIPNPGPDGKPFTAGGPSRFITAPCIPGETRTPTKPEGWPN</sequence>
<evidence type="ECO:0000313" key="3">
    <source>
        <dbReference type="Proteomes" id="UP000033054"/>
    </source>
</evidence>
<dbReference type="KEGG" id="srd:SD10_22000"/>
<dbReference type="RefSeq" id="WP_046576785.1">
    <property type="nucleotide sequence ID" value="NZ_CP010429.1"/>
</dbReference>
<dbReference type="InterPro" id="IPR025345">
    <property type="entry name" value="DUF4249"/>
</dbReference>
<feature type="region of interest" description="Disordered" evidence="1">
    <location>
        <begin position="404"/>
        <end position="423"/>
    </location>
</feature>
<accession>A0A0E3V8X5</accession>
<organism evidence="2 3">
    <name type="scientific">Spirosoma radiotolerans</name>
    <dbReference type="NCBI Taxonomy" id="1379870"/>
    <lineage>
        <taxon>Bacteria</taxon>
        <taxon>Pseudomonadati</taxon>
        <taxon>Bacteroidota</taxon>
        <taxon>Cytophagia</taxon>
        <taxon>Cytophagales</taxon>
        <taxon>Cytophagaceae</taxon>
        <taxon>Spirosoma</taxon>
    </lineage>
</organism>
<evidence type="ECO:0008006" key="4">
    <source>
        <dbReference type="Google" id="ProtNLM"/>
    </source>
</evidence>
<evidence type="ECO:0000313" key="2">
    <source>
        <dbReference type="EMBL" id="AKD57167.1"/>
    </source>
</evidence>
<reference evidence="2 3" key="1">
    <citation type="journal article" date="2014" name="Curr. Microbiol.">
        <title>Spirosoma radiotolerans sp. nov., a gamma-radiation-resistant bacterium isolated from gamma ray-irradiated soil.</title>
        <authorList>
            <person name="Lee J.J."/>
            <person name="Srinivasan S."/>
            <person name="Lim S."/>
            <person name="Joe M."/>
            <person name="Im S."/>
            <person name="Bae S.I."/>
            <person name="Park K.R."/>
            <person name="Han J.H."/>
            <person name="Park S.H."/>
            <person name="Joo B.M."/>
            <person name="Park S.J."/>
            <person name="Kim M.K."/>
        </authorList>
    </citation>
    <scope>NUCLEOTIDE SEQUENCE [LARGE SCALE GENOMIC DNA]</scope>
    <source>
        <strain evidence="2 3">DG5A</strain>
    </source>
</reference>
<name>A0A0E3V8X5_9BACT</name>
<evidence type="ECO:0000256" key="1">
    <source>
        <dbReference type="SAM" id="MobiDB-lite"/>
    </source>
</evidence>